<name>A0A7R9WF98_9STRA</name>
<dbReference type="EMBL" id="HBED01041992">
    <property type="protein sequence ID" value="CAD8322698.1"/>
    <property type="molecule type" value="Transcribed_RNA"/>
</dbReference>
<keyword evidence="1" id="KW-0812">Transmembrane</keyword>
<accession>A0A7R9WF98</accession>
<sequence>MTLGLVCGQIGAVSPIGPLVPYLLGSWVGFSWGCIGFWKRAKMQTMICARRYPKILAHALLVHHNIEVPREVVDASHRQEVEGKEVLEHWICNGGLGRLSFAILAVQDCKEDVDEMRRDERQKIMDEERETSQ</sequence>
<keyword evidence="1" id="KW-1133">Transmembrane helix</keyword>
<gene>
    <name evidence="2" type="ORF">TDUB1175_LOCUS21115</name>
</gene>
<proteinExistence type="predicted"/>
<evidence type="ECO:0000313" key="2">
    <source>
        <dbReference type="EMBL" id="CAD8322698.1"/>
    </source>
</evidence>
<feature type="transmembrane region" description="Helical" evidence="1">
    <location>
        <begin position="20"/>
        <end position="38"/>
    </location>
</feature>
<reference evidence="2" key="1">
    <citation type="submission" date="2021-01" db="EMBL/GenBank/DDBJ databases">
        <authorList>
            <person name="Corre E."/>
            <person name="Pelletier E."/>
            <person name="Niang G."/>
            <person name="Scheremetjew M."/>
            <person name="Finn R."/>
            <person name="Kale V."/>
            <person name="Holt S."/>
            <person name="Cochrane G."/>
            <person name="Meng A."/>
            <person name="Brown T."/>
            <person name="Cohen L."/>
        </authorList>
    </citation>
    <scope>NUCLEOTIDE SEQUENCE</scope>
    <source>
        <strain evidence="2">CCMP147</strain>
    </source>
</reference>
<keyword evidence="1" id="KW-0472">Membrane</keyword>
<dbReference type="AlphaFoldDB" id="A0A7R9WF98"/>
<organism evidence="2">
    <name type="scientific">Pseudictyota dubia</name>
    <dbReference type="NCBI Taxonomy" id="2749911"/>
    <lineage>
        <taxon>Eukaryota</taxon>
        <taxon>Sar</taxon>
        <taxon>Stramenopiles</taxon>
        <taxon>Ochrophyta</taxon>
        <taxon>Bacillariophyta</taxon>
        <taxon>Mediophyceae</taxon>
        <taxon>Biddulphiophycidae</taxon>
        <taxon>Eupodiscales</taxon>
        <taxon>Odontellaceae</taxon>
        <taxon>Pseudictyota</taxon>
    </lineage>
</organism>
<protein>
    <submittedName>
        <fullName evidence="2">Uncharacterized protein</fullName>
    </submittedName>
</protein>
<evidence type="ECO:0000256" key="1">
    <source>
        <dbReference type="SAM" id="Phobius"/>
    </source>
</evidence>